<dbReference type="PANTHER" id="PTHR43642">
    <property type="entry name" value="HYBRID SIGNAL TRANSDUCTION HISTIDINE KINASE G"/>
    <property type="match status" value="1"/>
</dbReference>
<dbReference type="AlphaFoldDB" id="A0ABD3PJU7"/>
<dbReference type="InterPro" id="IPR011990">
    <property type="entry name" value="TPR-like_helical_dom_sf"/>
</dbReference>
<dbReference type="Proteomes" id="UP001530400">
    <property type="component" value="Unassembled WGS sequence"/>
</dbReference>
<proteinExistence type="predicted"/>
<comment type="caution">
    <text evidence="1">The sequence shown here is derived from an EMBL/GenBank/DDBJ whole genome shotgun (WGS) entry which is preliminary data.</text>
</comment>
<dbReference type="SUPFAM" id="SSF48452">
    <property type="entry name" value="TPR-like"/>
    <property type="match status" value="1"/>
</dbReference>
<sequence>MSYLFNDYEAMKDGATRYFEVVAKPSWMLLTLHSAHAFFGALASYRLLRETCDLVWGARAKKFHSAIQLWAEQGSVWNWRYKAKLLTAEEHYCNGRYEDAQVSYTNAISNAATRKFINDEAVASEGAADFYFNQGNKATALEYYTHAHGNYILNVAQMQKLKDCMSH</sequence>
<evidence type="ECO:0000313" key="1">
    <source>
        <dbReference type="EMBL" id="KAL3787954.1"/>
    </source>
</evidence>
<evidence type="ECO:0000313" key="2">
    <source>
        <dbReference type="Proteomes" id="UP001530400"/>
    </source>
</evidence>
<dbReference type="InterPro" id="IPR053159">
    <property type="entry name" value="Hybrid_Histidine_Kinase"/>
</dbReference>
<protein>
    <submittedName>
        <fullName evidence="1">Uncharacterized protein</fullName>
    </submittedName>
</protein>
<accession>A0ABD3PJU7</accession>
<keyword evidence="2" id="KW-1185">Reference proteome</keyword>
<dbReference type="PANTHER" id="PTHR43642:SF1">
    <property type="entry name" value="HYBRID SIGNAL TRANSDUCTION HISTIDINE KINASE G"/>
    <property type="match status" value="1"/>
</dbReference>
<organism evidence="1 2">
    <name type="scientific">Cyclotella atomus</name>
    <dbReference type="NCBI Taxonomy" id="382360"/>
    <lineage>
        <taxon>Eukaryota</taxon>
        <taxon>Sar</taxon>
        <taxon>Stramenopiles</taxon>
        <taxon>Ochrophyta</taxon>
        <taxon>Bacillariophyta</taxon>
        <taxon>Coscinodiscophyceae</taxon>
        <taxon>Thalassiosirophycidae</taxon>
        <taxon>Stephanodiscales</taxon>
        <taxon>Stephanodiscaceae</taxon>
        <taxon>Cyclotella</taxon>
    </lineage>
</organism>
<gene>
    <name evidence="1" type="ORF">ACHAWO_001103</name>
</gene>
<dbReference type="EMBL" id="JALLPJ020000591">
    <property type="protein sequence ID" value="KAL3787954.1"/>
    <property type="molecule type" value="Genomic_DNA"/>
</dbReference>
<name>A0ABD3PJU7_9STRA</name>
<reference evidence="1 2" key="1">
    <citation type="submission" date="2024-10" db="EMBL/GenBank/DDBJ databases">
        <title>Updated reference genomes for cyclostephanoid diatoms.</title>
        <authorList>
            <person name="Roberts W.R."/>
            <person name="Alverson A.J."/>
        </authorList>
    </citation>
    <scope>NUCLEOTIDE SEQUENCE [LARGE SCALE GENOMIC DNA]</scope>
    <source>
        <strain evidence="1 2">AJA010-31</strain>
    </source>
</reference>